<keyword evidence="5" id="KW-1185">Reference proteome</keyword>
<accession>A0ABR1BII9</accession>
<dbReference type="InterPro" id="IPR052709">
    <property type="entry name" value="Transposase-MT_Hybrid"/>
</dbReference>
<evidence type="ECO:0000256" key="1">
    <source>
        <dbReference type="SAM" id="Coils"/>
    </source>
</evidence>
<feature type="compositionally biased region" description="Basic and acidic residues" evidence="2">
    <location>
        <begin position="884"/>
        <end position="895"/>
    </location>
</feature>
<sequence>MRCSYDRMGPTAQCAICLKEKSKHKMRLSPAEQPFSIIFLSSLARHRIDVATAIKLYEEWHHTRQHICIAHYVEIILFLGRELRQLLGVFPVNGLADVPENVMDDFVAHIRMYGTLLGHGMCLEKKHVSQFYGENWSKYHKDILKKVRRDKKTEDQQREFNEDIRAFITASSSMDQPCTSSNTAAVLASTSTDLTVPHSRAFDQFDPKPSTSYELSTSAMDLMGLLSASMTGLGAFPPFEEDSWRLTTCALCGVQSPELKLRRPPEFREYHLLLLSGLVMSNAVGIDVACHVYKDSSTRRTHYCKHHFVQAALCFGDEARKVCGQFPVRDFLVPIRVQSELLERIREICAKVDGSVVLSTDDLVRFYTDCQTRYYEEERWRVLQPPAEPIKSLGRSRKRNNMGNVQTNEESQQSGLPNKQSRIACDLSSSGKDRYCVCLICGMWTLKTECRINSSPPDQIAILLCCLVVGYGLPLDLARIIYQEMGGKNKRVCKRHYVQAGIHICYEIQTIWGQVPPRSFNILPCYIRLDLVKRFHECAGFINDQQGLTEEHLMRFYNDWQVRYRKETGWVDDDLWQFNEGGRQKSIAGANFLPIPWERRNNDLPQFIPEQQRRESLRKGMNELNDEHLEALQRCKCCICGEIRLIEHTGLAEAKDDQALLLLCCLVLHDQLSVEIATALYASCKQSVKRICHEHLVFVGGFLRAEYETRYGECTPNSLLNEPKAPKDELFARLVEISKQINIEHCLQRTSLSVFYSNFLSRYCVQNRNPKGHEKENDSEQDIYLCENTGVEENPFCPDEQTLKSELLRICGFPSTNGFSGRPENPQLLQGVDLTKQCEIVHEQSSAFTSSKDENTSARTVQYQTEVLNCSQGPSTSDQQTSHGRSDHAREVKTSHVADEKSSFCIEVSAADLLQQGVSCSDATMATNVYDTGQYPFEEFDDSSPSDQQGREANGNFAVHDNDLCSVESSDSYYPSVNTVSPSSFGTLRTSDISTRNGSAGCNLSTEILELSDEIKIMDTLHRSDPNKSVVDLASELGISTATLLSYLRSKDAILNETQLQCRLEICSALSLRNSREPFLSRIITYGEKVLCFEDRKRLSHLPVDAAPGIPSKKILLTVWWSASGLICHQFVRGDFEKMSVDRFSKQIAEVHRRIAARNSELANGLGPVLICDNPCPHITRVSTAKMYQCGFEILPYPSHAKDLLPSHYYFFQHLFKYMEHKDYANYLEMAAQAWILLCGASSGNSNGFSEVSSKIMDEFTAQIKTYETALRHNVRLEKKDVVKFYDENWSKYRKEIQKLLRTMNDKEKEQKHEIQEVQMMSWSYGCVLHTFAPSPTISCSPLKGMVRCALCGNERSHASSFTNASELSSTIILLSCLTKYNTINENSARKLYNDMRNAPQRICKGHYIEAIKFLRKEIEELWNDFPLNKLEDVPYHVIDNVIENMRPYCLKLDAKARMERGKLVAFHNDCMVKYDNEVLNNLLSQVGQGGMADLMHAPLCTQVYLQKPTTSSNSSRCLGIKGSALPWPDSPLHDSLLFNPPEEKPLQSKGISATNLLTHQKMPEICLSASTTNGDDEQSNQQRKQQCLLCGRSSHDVEIVQTLETREHNVILLSCLIMGSAIQLHRASRVYQEILCIRKSLCKHHYAQAIGFLREEVRSLSENFPEEGIEQLPYNVLTALLRRIQSCGTELDKSVILRVDELVQFFNYCLPSYKEQNSEFGPVTSDSNDCKSALQSSISPVHHSFLPNVVKYENRSQKDNFLLSKHTNKVTTQEMHHTCAVCARRRPETELRNTSFSNDQNIILLSCLVMGRTVEMAVARKIYDSIKHKSKYMCTKHYIDAARFICSEIQRASGSFPKDGFRHVRGDIRFNFLWRVQQCGDLIDKTIELKEECLIRFYSKCDARYQITQEWNEQEVSHNRMPYAQQLTHEPPAEHDHEKTELSLSVSERSCKRIANFSDFDYNQQKRSKGPSTIHFKDSNGCSDQKLSPVGSICDLDFCPQTRDEFTNECEAEPSRMSSSSYSCSRNFGQSPSPDKFLQDEWDGSSPTEPVDIPSISSRFLGFKEKTDRLLQANTLSLVDLGQAIAQHECGAEYQEFVTARLRDARLSISVAKALQIAATQVPPCSHSATRALLNLVTQQSDVIVGLTSVVDSIMLNVKDLRCELARGGNSIVKSTEKKLPEVTHLHYENLTRQWNIPQIEPFKATNLNALMDGWRRSNRARDDDHVSHCVDFYRLYLVNACEPKQLIQNYACRQSGRCAKSEHLQDLPEQIARVLIECCVDGLRLGASELLMTADEIKKSPTKYWRELGPTDAVRSKVLSDRKKARAEWGALCRSALGRALADVRQYVFKNFKLVPRPKRKTVDLPSSSG</sequence>
<dbReference type="Pfam" id="PF25375">
    <property type="entry name" value="Lin-15B"/>
    <property type="match status" value="1"/>
</dbReference>
<dbReference type="Gene3D" id="3.30.420.10">
    <property type="entry name" value="Ribonuclease H-like superfamily/Ribonuclease H"/>
    <property type="match status" value="1"/>
</dbReference>
<dbReference type="PANTHER" id="PTHR46060:SF2">
    <property type="entry name" value="HISTONE-LYSINE N-METHYLTRANSFERASE SETMAR"/>
    <property type="match status" value="1"/>
</dbReference>
<dbReference type="Proteomes" id="UP001303046">
    <property type="component" value="Unassembled WGS sequence"/>
</dbReference>
<evidence type="ECO:0000259" key="3">
    <source>
        <dbReference type="Pfam" id="PF25375"/>
    </source>
</evidence>
<comment type="caution">
    <text evidence="4">The sequence shown here is derived from an EMBL/GenBank/DDBJ whole genome shotgun (WGS) entry which is preliminary data.</text>
</comment>
<feature type="domain" description="Lin-15A/B-like" evidence="3">
    <location>
        <begin position="1778"/>
        <end position="1851"/>
    </location>
</feature>
<reference evidence="4 5" key="1">
    <citation type="submission" date="2023-08" db="EMBL/GenBank/DDBJ databases">
        <title>A Necator americanus chromosomal reference genome.</title>
        <authorList>
            <person name="Ilik V."/>
            <person name="Petrzelkova K.J."/>
            <person name="Pardy F."/>
            <person name="Fuh T."/>
            <person name="Niatou-Singa F.S."/>
            <person name="Gouil Q."/>
            <person name="Baker L."/>
            <person name="Ritchie M.E."/>
            <person name="Jex A.R."/>
            <person name="Gazzola D."/>
            <person name="Li H."/>
            <person name="Toshio Fujiwara R."/>
            <person name="Zhan B."/>
            <person name="Aroian R.V."/>
            <person name="Pafco B."/>
            <person name="Schwarz E.M."/>
        </authorList>
    </citation>
    <scope>NUCLEOTIDE SEQUENCE [LARGE SCALE GENOMIC DNA]</scope>
    <source>
        <strain evidence="4 5">Aroian</strain>
        <tissue evidence="4">Whole animal</tissue>
    </source>
</reference>
<evidence type="ECO:0000313" key="5">
    <source>
        <dbReference type="Proteomes" id="UP001303046"/>
    </source>
</evidence>
<dbReference type="EMBL" id="JAVFWL010000001">
    <property type="protein sequence ID" value="KAK6726292.1"/>
    <property type="molecule type" value="Genomic_DNA"/>
</dbReference>
<feature type="region of interest" description="Disordered" evidence="2">
    <location>
        <begin position="869"/>
        <end position="895"/>
    </location>
</feature>
<feature type="coiled-coil region" evidence="1">
    <location>
        <begin position="1290"/>
        <end position="1317"/>
    </location>
</feature>
<organism evidence="4 5">
    <name type="scientific">Necator americanus</name>
    <name type="common">Human hookworm</name>
    <dbReference type="NCBI Taxonomy" id="51031"/>
    <lineage>
        <taxon>Eukaryota</taxon>
        <taxon>Metazoa</taxon>
        <taxon>Ecdysozoa</taxon>
        <taxon>Nematoda</taxon>
        <taxon>Chromadorea</taxon>
        <taxon>Rhabditida</taxon>
        <taxon>Rhabditina</taxon>
        <taxon>Rhabditomorpha</taxon>
        <taxon>Strongyloidea</taxon>
        <taxon>Ancylostomatidae</taxon>
        <taxon>Bunostominae</taxon>
        <taxon>Necator</taxon>
    </lineage>
</organism>
<dbReference type="InterPro" id="IPR036397">
    <property type="entry name" value="RNaseH_sf"/>
</dbReference>
<evidence type="ECO:0000256" key="2">
    <source>
        <dbReference type="SAM" id="MobiDB-lite"/>
    </source>
</evidence>
<feature type="compositionally biased region" description="Polar residues" evidence="2">
    <location>
        <begin position="401"/>
        <end position="417"/>
    </location>
</feature>
<proteinExistence type="predicted"/>
<feature type="region of interest" description="Disordered" evidence="2">
    <location>
        <begin position="2031"/>
        <end position="2050"/>
    </location>
</feature>
<gene>
    <name evidence="4" type="primary">Necator_chrI.g669</name>
    <name evidence="4" type="ORF">RB195_004547</name>
</gene>
<protein>
    <recommendedName>
        <fullName evidence="3">Lin-15A/B-like domain-containing protein</fullName>
    </recommendedName>
</protein>
<name>A0ABR1BII9_NECAM</name>
<evidence type="ECO:0000313" key="4">
    <source>
        <dbReference type="EMBL" id="KAK6726292.1"/>
    </source>
</evidence>
<feature type="region of interest" description="Disordered" evidence="2">
    <location>
        <begin position="936"/>
        <end position="955"/>
    </location>
</feature>
<dbReference type="PANTHER" id="PTHR46060">
    <property type="entry name" value="MARINER MOS1 TRANSPOSASE-LIKE PROTEIN"/>
    <property type="match status" value="1"/>
</dbReference>
<feature type="compositionally biased region" description="Polar residues" evidence="2">
    <location>
        <begin position="869"/>
        <end position="883"/>
    </location>
</feature>
<feature type="region of interest" description="Disordered" evidence="2">
    <location>
        <begin position="391"/>
        <end position="417"/>
    </location>
</feature>
<keyword evidence="1" id="KW-0175">Coiled coil</keyword>
<dbReference type="InterPro" id="IPR057432">
    <property type="entry name" value="Lin-15A/B-like_dom"/>
</dbReference>